<organism evidence="2 3">
    <name type="scientific">Mugilogobius chulae</name>
    <name type="common">yellowstripe goby</name>
    <dbReference type="NCBI Taxonomy" id="88201"/>
    <lineage>
        <taxon>Eukaryota</taxon>
        <taxon>Metazoa</taxon>
        <taxon>Chordata</taxon>
        <taxon>Craniata</taxon>
        <taxon>Vertebrata</taxon>
        <taxon>Euteleostomi</taxon>
        <taxon>Actinopterygii</taxon>
        <taxon>Neopterygii</taxon>
        <taxon>Teleostei</taxon>
        <taxon>Neoteleostei</taxon>
        <taxon>Acanthomorphata</taxon>
        <taxon>Gobiaria</taxon>
        <taxon>Gobiiformes</taxon>
        <taxon>Gobioidei</taxon>
        <taxon>Gobiidae</taxon>
        <taxon>Gobionellinae</taxon>
        <taxon>Mugilogobius</taxon>
    </lineage>
</organism>
<evidence type="ECO:0000256" key="1">
    <source>
        <dbReference type="SAM" id="MobiDB-lite"/>
    </source>
</evidence>
<feature type="compositionally biased region" description="Low complexity" evidence="1">
    <location>
        <begin position="132"/>
        <end position="145"/>
    </location>
</feature>
<protein>
    <submittedName>
        <fullName evidence="2">Uncharacterized protein</fullName>
    </submittedName>
</protein>
<sequence>MGRVGPEDTGLQRWDVWDQRTRACSDGTCGTGGHGPAAMGRVGPEDTGLQRWDVWDQSLEDTGLQRWDVWDRRTRACSDGTCGTRGHGLQRWDVWDQRTRACSDGKRGTRGHGPAAMGRVGPEDTGLQWFWDDSSSVPDSGAASSLEHTSTAA</sequence>
<proteinExistence type="predicted"/>
<comment type="caution">
    <text evidence="2">The sequence shown here is derived from an EMBL/GenBank/DDBJ whole genome shotgun (WGS) entry which is preliminary data.</text>
</comment>
<dbReference type="AlphaFoldDB" id="A0AAW0P2P2"/>
<feature type="region of interest" description="Disordered" evidence="1">
    <location>
        <begin position="103"/>
        <end position="153"/>
    </location>
</feature>
<accession>A0AAW0P2P2</accession>
<gene>
    <name evidence="2" type="ORF">WMY93_012943</name>
</gene>
<name>A0AAW0P2P2_9GOBI</name>
<dbReference type="EMBL" id="JBBPFD010000009">
    <property type="protein sequence ID" value="KAK7912732.1"/>
    <property type="molecule type" value="Genomic_DNA"/>
</dbReference>
<reference evidence="3" key="1">
    <citation type="submission" date="2024-04" db="EMBL/GenBank/DDBJ databases">
        <title>Salinicola lusitanus LLJ914,a marine bacterium isolated from the Okinawa Trough.</title>
        <authorList>
            <person name="Li J."/>
        </authorList>
    </citation>
    <scope>NUCLEOTIDE SEQUENCE [LARGE SCALE GENOMIC DNA]</scope>
</reference>
<evidence type="ECO:0000313" key="2">
    <source>
        <dbReference type="EMBL" id="KAK7912732.1"/>
    </source>
</evidence>
<keyword evidence="3" id="KW-1185">Reference proteome</keyword>
<evidence type="ECO:0000313" key="3">
    <source>
        <dbReference type="Proteomes" id="UP001460270"/>
    </source>
</evidence>
<dbReference type="Proteomes" id="UP001460270">
    <property type="component" value="Unassembled WGS sequence"/>
</dbReference>